<sequence length="99" mass="11034">MQEPDVQTWMASMDLDVADARMLVFSLVDADGDGKLDAEELVSGVSRLMGDARNLDMVILMQDHKELMRVIKKDVIPQLDLVLGRSAERMSTGSQLEKL</sequence>
<dbReference type="Gene3D" id="1.10.238.10">
    <property type="entry name" value="EF-hand"/>
    <property type="match status" value="1"/>
</dbReference>
<proteinExistence type="predicted"/>
<dbReference type="PROSITE" id="PS50222">
    <property type="entry name" value="EF_HAND_2"/>
    <property type="match status" value="1"/>
</dbReference>
<evidence type="ECO:0000259" key="2">
    <source>
        <dbReference type="PROSITE" id="PS50222"/>
    </source>
</evidence>
<feature type="domain" description="EF-hand" evidence="2">
    <location>
        <begin position="24"/>
        <end position="51"/>
    </location>
</feature>
<evidence type="ECO:0000313" key="4">
    <source>
        <dbReference type="Proteomes" id="UP001189429"/>
    </source>
</evidence>
<name>A0ABN9TVU8_9DINO</name>
<dbReference type="InterPro" id="IPR011992">
    <property type="entry name" value="EF-hand-dom_pair"/>
</dbReference>
<dbReference type="SUPFAM" id="SSF47473">
    <property type="entry name" value="EF-hand"/>
    <property type="match status" value="1"/>
</dbReference>
<comment type="caution">
    <text evidence="3">The sequence shown here is derived from an EMBL/GenBank/DDBJ whole genome shotgun (WGS) entry which is preliminary data.</text>
</comment>
<keyword evidence="1" id="KW-0106">Calcium</keyword>
<reference evidence="3" key="1">
    <citation type="submission" date="2023-10" db="EMBL/GenBank/DDBJ databases">
        <authorList>
            <person name="Chen Y."/>
            <person name="Shah S."/>
            <person name="Dougan E. K."/>
            <person name="Thang M."/>
            <person name="Chan C."/>
        </authorList>
    </citation>
    <scope>NUCLEOTIDE SEQUENCE [LARGE SCALE GENOMIC DNA]</scope>
</reference>
<dbReference type="InterPro" id="IPR002048">
    <property type="entry name" value="EF_hand_dom"/>
</dbReference>
<dbReference type="Pfam" id="PF13202">
    <property type="entry name" value="EF-hand_5"/>
    <property type="match status" value="1"/>
</dbReference>
<accession>A0ABN9TVU8</accession>
<evidence type="ECO:0000256" key="1">
    <source>
        <dbReference type="ARBA" id="ARBA00022837"/>
    </source>
</evidence>
<gene>
    <name evidence="3" type="ORF">PCOR1329_LOCUS42553</name>
</gene>
<dbReference type="EMBL" id="CAUYUJ010015112">
    <property type="protein sequence ID" value="CAK0850002.1"/>
    <property type="molecule type" value="Genomic_DNA"/>
</dbReference>
<dbReference type="InterPro" id="IPR018247">
    <property type="entry name" value="EF_Hand_1_Ca_BS"/>
</dbReference>
<dbReference type="PROSITE" id="PS00018">
    <property type="entry name" value="EF_HAND_1"/>
    <property type="match status" value="1"/>
</dbReference>
<evidence type="ECO:0000313" key="3">
    <source>
        <dbReference type="EMBL" id="CAK0850002.1"/>
    </source>
</evidence>
<dbReference type="Proteomes" id="UP001189429">
    <property type="component" value="Unassembled WGS sequence"/>
</dbReference>
<keyword evidence="4" id="KW-1185">Reference proteome</keyword>
<protein>
    <recommendedName>
        <fullName evidence="2">EF-hand domain-containing protein</fullName>
    </recommendedName>
</protein>
<organism evidence="3 4">
    <name type="scientific">Prorocentrum cordatum</name>
    <dbReference type="NCBI Taxonomy" id="2364126"/>
    <lineage>
        <taxon>Eukaryota</taxon>
        <taxon>Sar</taxon>
        <taxon>Alveolata</taxon>
        <taxon>Dinophyceae</taxon>
        <taxon>Prorocentrales</taxon>
        <taxon>Prorocentraceae</taxon>
        <taxon>Prorocentrum</taxon>
    </lineage>
</organism>